<dbReference type="AlphaFoldDB" id="A0A9P0PE05"/>
<proteinExistence type="predicted"/>
<organism evidence="1 2">
    <name type="scientific">Acanthoscelides obtectus</name>
    <name type="common">Bean weevil</name>
    <name type="synonym">Bruchus obtectus</name>
    <dbReference type="NCBI Taxonomy" id="200917"/>
    <lineage>
        <taxon>Eukaryota</taxon>
        <taxon>Metazoa</taxon>
        <taxon>Ecdysozoa</taxon>
        <taxon>Arthropoda</taxon>
        <taxon>Hexapoda</taxon>
        <taxon>Insecta</taxon>
        <taxon>Pterygota</taxon>
        <taxon>Neoptera</taxon>
        <taxon>Endopterygota</taxon>
        <taxon>Coleoptera</taxon>
        <taxon>Polyphaga</taxon>
        <taxon>Cucujiformia</taxon>
        <taxon>Chrysomeloidea</taxon>
        <taxon>Chrysomelidae</taxon>
        <taxon>Bruchinae</taxon>
        <taxon>Bruchini</taxon>
        <taxon>Acanthoscelides</taxon>
    </lineage>
</organism>
<evidence type="ECO:0000313" key="2">
    <source>
        <dbReference type="Proteomes" id="UP001152888"/>
    </source>
</evidence>
<reference evidence="1" key="1">
    <citation type="submission" date="2022-03" db="EMBL/GenBank/DDBJ databases">
        <authorList>
            <person name="Sayadi A."/>
        </authorList>
    </citation>
    <scope>NUCLEOTIDE SEQUENCE</scope>
</reference>
<accession>A0A9P0PE05</accession>
<dbReference type="EMBL" id="CAKOFQ010006892">
    <property type="protein sequence ID" value="CAH1980210.1"/>
    <property type="molecule type" value="Genomic_DNA"/>
</dbReference>
<gene>
    <name evidence="1" type="ORF">ACAOBT_LOCUS13860</name>
</gene>
<keyword evidence="2" id="KW-1185">Reference proteome</keyword>
<sequence>MIRNRAKWIPTGTRHMFSVSTTRLDGEADTFLHTTQSWVISPMHRRFWKSLCFRLSSSYRWLPISPSSFAFPVGTGNMYLVLIPRGIGNTKR</sequence>
<evidence type="ECO:0000313" key="1">
    <source>
        <dbReference type="EMBL" id="CAH1980210.1"/>
    </source>
</evidence>
<protein>
    <submittedName>
        <fullName evidence="1">Uncharacterized protein</fullName>
    </submittedName>
</protein>
<dbReference type="Proteomes" id="UP001152888">
    <property type="component" value="Unassembled WGS sequence"/>
</dbReference>
<name>A0A9P0PE05_ACAOB</name>
<comment type="caution">
    <text evidence="1">The sequence shown here is derived from an EMBL/GenBank/DDBJ whole genome shotgun (WGS) entry which is preliminary data.</text>
</comment>